<dbReference type="SUPFAM" id="SSF75445">
    <property type="entry name" value="D-ribose-5-phosphate isomerase (RpiA), lid domain"/>
    <property type="match status" value="1"/>
</dbReference>
<evidence type="ECO:0000313" key="3">
    <source>
        <dbReference type="EMBL" id="PKG24850.1"/>
    </source>
</evidence>
<dbReference type="NCBIfam" id="TIGR00021">
    <property type="entry name" value="rpiA"/>
    <property type="match status" value="1"/>
</dbReference>
<comment type="caution">
    <text evidence="3">The sequence shown here is derived from an EMBL/GenBank/DDBJ whole genome shotgun (WGS) entry which is preliminary data.</text>
</comment>
<reference evidence="3 4" key="1">
    <citation type="journal article" date="2003" name="Int. J. Syst. Evol. Microbiol.">
        <title>Bacillus nealsonii sp. nov., isolated from a spacecraft-assembly facility, whose spores are gamma-radiation resistant.</title>
        <authorList>
            <person name="Venkateswaran K."/>
            <person name="Kempf M."/>
            <person name="Chen F."/>
            <person name="Satomi M."/>
            <person name="Nicholson W."/>
            <person name="Kern R."/>
        </authorList>
    </citation>
    <scope>NUCLEOTIDE SEQUENCE [LARGE SCALE GENOMIC DNA]</scope>
    <source>
        <strain evidence="3 4">FO-92</strain>
    </source>
</reference>
<dbReference type="GO" id="GO:0004751">
    <property type="term" value="F:ribose-5-phosphate isomerase activity"/>
    <property type="evidence" value="ECO:0007669"/>
    <property type="project" value="UniProtKB-UniRule"/>
</dbReference>
<dbReference type="GO" id="GO:0006014">
    <property type="term" value="P:D-ribose metabolic process"/>
    <property type="evidence" value="ECO:0007669"/>
    <property type="project" value="TreeGrafter"/>
</dbReference>
<keyword evidence="4" id="KW-1185">Reference proteome</keyword>
<dbReference type="Pfam" id="PF06026">
    <property type="entry name" value="Rib_5-P_isom_A"/>
    <property type="match status" value="1"/>
</dbReference>
<dbReference type="AlphaFoldDB" id="A0A2N0Z5R6"/>
<dbReference type="SUPFAM" id="SSF100950">
    <property type="entry name" value="NagB/RpiA/CoA transferase-like"/>
    <property type="match status" value="1"/>
</dbReference>
<dbReference type="Gene3D" id="3.40.50.1360">
    <property type="match status" value="1"/>
</dbReference>
<proteinExistence type="predicted"/>
<dbReference type="Gene3D" id="3.30.70.260">
    <property type="match status" value="1"/>
</dbReference>
<protein>
    <recommendedName>
        <fullName evidence="2">Ribose 5-phosphate isomerase A</fullName>
        <ecNumber evidence="2">5.3.1.6</ecNumber>
    </recommendedName>
</protein>
<dbReference type="EC" id="5.3.1.6" evidence="2"/>
<keyword evidence="1 3" id="KW-0413">Isomerase</keyword>
<gene>
    <name evidence="3" type="primary">rpiA</name>
    <name evidence="3" type="ORF">CWS01_04635</name>
</gene>
<accession>A0A2N0Z5R6</accession>
<dbReference type="OrthoDB" id="5870696at2"/>
<dbReference type="PANTHER" id="PTHR11934">
    <property type="entry name" value="RIBOSE-5-PHOSPHATE ISOMERASE"/>
    <property type="match status" value="1"/>
</dbReference>
<dbReference type="GO" id="GO:0009052">
    <property type="term" value="P:pentose-phosphate shunt, non-oxidative branch"/>
    <property type="evidence" value="ECO:0007669"/>
    <property type="project" value="InterPro"/>
</dbReference>
<evidence type="ECO:0000256" key="1">
    <source>
        <dbReference type="ARBA" id="ARBA00023235"/>
    </source>
</evidence>
<dbReference type="RefSeq" id="WP_101175880.1">
    <property type="nucleotide sequence ID" value="NZ_PISE01000010.1"/>
</dbReference>
<dbReference type="PANTHER" id="PTHR11934:SF0">
    <property type="entry name" value="RIBOSE-5-PHOSPHATE ISOMERASE"/>
    <property type="match status" value="1"/>
</dbReference>
<dbReference type="InterPro" id="IPR004788">
    <property type="entry name" value="Ribose5P_isomerase_type_A"/>
</dbReference>
<name>A0A2N0Z5R6_9BACI</name>
<sequence length="232" mass="25673">MNTDTIKRRCAKKALDFIANDTIIGLGGGSTISYLIEYLQSEPQLRVKIVTPSNTTRMLCIKNGLEVLPTSSISSISVAFDGCDEVDEQLYALKSGGGIHTQEKLVASMAEDYILLVDESKFVPSLTCKHPIVLEIFPESLCYVEKMIWQLDGETSIRKSAEKDGFTISDNGNLLIDVHFNQVDNFAILQQTLINICGVIETSLFTKEVTKVLLATENDFQLISKTTNEVIL</sequence>
<evidence type="ECO:0000313" key="4">
    <source>
        <dbReference type="Proteomes" id="UP000233375"/>
    </source>
</evidence>
<organism evidence="3 4">
    <name type="scientific">Niallia nealsonii</name>
    <dbReference type="NCBI Taxonomy" id="115979"/>
    <lineage>
        <taxon>Bacteria</taxon>
        <taxon>Bacillati</taxon>
        <taxon>Bacillota</taxon>
        <taxon>Bacilli</taxon>
        <taxon>Bacillales</taxon>
        <taxon>Bacillaceae</taxon>
        <taxon>Niallia</taxon>
    </lineage>
</organism>
<dbReference type="CDD" id="cd01398">
    <property type="entry name" value="RPI_A"/>
    <property type="match status" value="1"/>
</dbReference>
<dbReference type="EMBL" id="PISE01000010">
    <property type="protein sequence ID" value="PKG24850.1"/>
    <property type="molecule type" value="Genomic_DNA"/>
</dbReference>
<dbReference type="GO" id="GO:0005829">
    <property type="term" value="C:cytosol"/>
    <property type="evidence" value="ECO:0007669"/>
    <property type="project" value="TreeGrafter"/>
</dbReference>
<evidence type="ECO:0000256" key="2">
    <source>
        <dbReference type="NCBIfam" id="TIGR00021"/>
    </source>
</evidence>
<dbReference type="Proteomes" id="UP000233375">
    <property type="component" value="Unassembled WGS sequence"/>
</dbReference>
<dbReference type="InterPro" id="IPR037171">
    <property type="entry name" value="NagB/RpiA_transferase-like"/>
</dbReference>